<organism evidence="2 3">
    <name type="scientific">Porphyra umbilicalis</name>
    <name type="common">Purple laver</name>
    <name type="synonym">Red alga</name>
    <dbReference type="NCBI Taxonomy" id="2786"/>
    <lineage>
        <taxon>Eukaryota</taxon>
        <taxon>Rhodophyta</taxon>
        <taxon>Bangiophyceae</taxon>
        <taxon>Bangiales</taxon>
        <taxon>Bangiaceae</taxon>
        <taxon>Porphyra</taxon>
    </lineage>
</organism>
<dbReference type="Pfam" id="PF03372">
    <property type="entry name" value="Exo_endo_phos"/>
    <property type="match status" value="1"/>
</dbReference>
<dbReference type="OrthoDB" id="47488at2759"/>
<sequence>MTAAFRRSRKPLAVQFGLTGPLAAAAGAPPRRVLVVVNHWNSKGGDAPLAGALRPPPQPSQVQRRAQAAAVAAFVRTLPPADPVFVVGDLNDFWFSSPVAALAAGGGLTNLWSTLPPTDRYSYAYQGRLQTLDHVLVRPAALADACCLCSPHTTTGGGVGARLAVSDHDPIVASCTL</sequence>
<protein>
    <recommendedName>
        <fullName evidence="1">Endonuclease/exonuclease/phosphatase domain-containing protein</fullName>
    </recommendedName>
</protein>
<dbReference type="InterPro" id="IPR036691">
    <property type="entry name" value="Endo/exonu/phosph_ase_sf"/>
</dbReference>
<dbReference type="Gene3D" id="3.60.10.10">
    <property type="entry name" value="Endonuclease/exonuclease/phosphatase"/>
    <property type="match status" value="1"/>
</dbReference>
<gene>
    <name evidence="2" type="ORF">BU14_0573s0005</name>
</gene>
<dbReference type="SUPFAM" id="SSF56219">
    <property type="entry name" value="DNase I-like"/>
    <property type="match status" value="1"/>
</dbReference>
<evidence type="ECO:0000259" key="1">
    <source>
        <dbReference type="Pfam" id="PF03372"/>
    </source>
</evidence>
<evidence type="ECO:0000313" key="2">
    <source>
        <dbReference type="EMBL" id="OSX71249.1"/>
    </source>
</evidence>
<dbReference type="PANTHER" id="PTHR42834">
    <property type="entry name" value="ENDONUCLEASE/EXONUCLEASE/PHOSPHATASE FAMILY PROTEIN (AFU_ORTHOLOGUE AFUA_3G09210)"/>
    <property type="match status" value="1"/>
</dbReference>
<dbReference type="PANTHER" id="PTHR42834:SF1">
    <property type="entry name" value="ENDONUCLEASE_EXONUCLEASE_PHOSPHATASE FAMILY PROTEIN (AFU_ORTHOLOGUE AFUA_3G09210)"/>
    <property type="match status" value="1"/>
</dbReference>
<dbReference type="AlphaFoldDB" id="A0A1X6NRJ7"/>
<dbReference type="GO" id="GO:0003824">
    <property type="term" value="F:catalytic activity"/>
    <property type="evidence" value="ECO:0007669"/>
    <property type="project" value="InterPro"/>
</dbReference>
<proteinExistence type="predicted"/>
<evidence type="ECO:0000313" key="3">
    <source>
        <dbReference type="Proteomes" id="UP000218209"/>
    </source>
</evidence>
<dbReference type="InterPro" id="IPR005135">
    <property type="entry name" value="Endo/exonuclease/phosphatase"/>
</dbReference>
<feature type="domain" description="Endonuclease/exonuclease/phosphatase" evidence="1">
    <location>
        <begin position="32"/>
        <end position="168"/>
    </location>
</feature>
<reference evidence="2 3" key="1">
    <citation type="submission" date="2017-03" db="EMBL/GenBank/DDBJ databases">
        <title>WGS assembly of Porphyra umbilicalis.</title>
        <authorList>
            <person name="Brawley S.H."/>
            <person name="Blouin N.A."/>
            <person name="Ficko-Blean E."/>
            <person name="Wheeler G.L."/>
            <person name="Lohr M."/>
            <person name="Goodson H.V."/>
            <person name="Jenkins J.W."/>
            <person name="Blaby-Haas C.E."/>
            <person name="Helliwell K.E."/>
            <person name="Chan C."/>
            <person name="Marriage T."/>
            <person name="Bhattacharya D."/>
            <person name="Klein A.S."/>
            <person name="Badis Y."/>
            <person name="Brodie J."/>
            <person name="Cao Y."/>
            <person name="Collen J."/>
            <person name="Dittami S.M."/>
            <person name="Gachon C.M."/>
            <person name="Green B.R."/>
            <person name="Karpowicz S."/>
            <person name="Kim J.W."/>
            <person name="Kudahl U."/>
            <person name="Lin S."/>
            <person name="Michel G."/>
            <person name="Mittag M."/>
            <person name="Olson B.J."/>
            <person name="Pangilinan J."/>
            <person name="Peng Y."/>
            <person name="Qiu H."/>
            <person name="Shu S."/>
            <person name="Singer J.T."/>
            <person name="Smith A.G."/>
            <person name="Sprecher B.N."/>
            <person name="Wagner V."/>
            <person name="Wang W."/>
            <person name="Wang Z.-Y."/>
            <person name="Yan J."/>
            <person name="Yarish C."/>
            <person name="Zoeuner-Riek S."/>
            <person name="Zhuang Y."/>
            <person name="Zou Y."/>
            <person name="Lindquist E.A."/>
            <person name="Grimwood J."/>
            <person name="Barry K."/>
            <person name="Rokhsar D.S."/>
            <person name="Schmutz J."/>
            <person name="Stiller J.W."/>
            <person name="Grossman A.R."/>
            <person name="Prochnik S.E."/>
        </authorList>
    </citation>
    <scope>NUCLEOTIDE SEQUENCE [LARGE SCALE GENOMIC DNA]</scope>
    <source>
        <strain evidence="2">4086291</strain>
    </source>
</reference>
<dbReference type="EMBL" id="KV919154">
    <property type="protein sequence ID" value="OSX71249.1"/>
    <property type="molecule type" value="Genomic_DNA"/>
</dbReference>
<accession>A0A1X6NRJ7</accession>
<dbReference type="Proteomes" id="UP000218209">
    <property type="component" value="Unassembled WGS sequence"/>
</dbReference>
<keyword evidence="3" id="KW-1185">Reference proteome</keyword>
<name>A0A1X6NRJ7_PORUM</name>